<dbReference type="PIRSF" id="PIRSF012666">
    <property type="entry name" value="UCP012666"/>
    <property type="match status" value="1"/>
</dbReference>
<dbReference type="RefSeq" id="WP_136530222.1">
    <property type="nucleotide sequence ID" value="NZ_STGX01000009.1"/>
</dbReference>
<dbReference type="EMBL" id="STGX01000009">
    <property type="protein sequence ID" value="THV27990.1"/>
    <property type="molecule type" value="Genomic_DNA"/>
</dbReference>
<evidence type="ECO:0000313" key="2">
    <source>
        <dbReference type="EMBL" id="THV27990.1"/>
    </source>
</evidence>
<dbReference type="InterPro" id="IPR014746">
    <property type="entry name" value="Gln_synth/guanido_kin_cat_dom"/>
</dbReference>
<comment type="catalytic activity">
    <reaction evidence="1">
        <text>L-cysteine + L-glutamate + ATP = gamma-L-glutamyl-L-cysteine + ADP + phosphate + H(+)</text>
        <dbReference type="Rhea" id="RHEA:13285"/>
        <dbReference type="ChEBI" id="CHEBI:15378"/>
        <dbReference type="ChEBI" id="CHEBI:29985"/>
        <dbReference type="ChEBI" id="CHEBI:30616"/>
        <dbReference type="ChEBI" id="CHEBI:35235"/>
        <dbReference type="ChEBI" id="CHEBI:43474"/>
        <dbReference type="ChEBI" id="CHEBI:58173"/>
        <dbReference type="ChEBI" id="CHEBI:456216"/>
        <dbReference type="EC" id="6.3.2.2"/>
    </reaction>
</comment>
<dbReference type="Gene3D" id="3.30.590.20">
    <property type="match status" value="1"/>
</dbReference>
<gene>
    <name evidence="2" type="ORF">E9998_13470</name>
</gene>
<dbReference type="Proteomes" id="UP000305792">
    <property type="component" value="Unassembled WGS sequence"/>
</dbReference>
<dbReference type="InterPro" id="IPR050141">
    <property type="entry name" value="GCL_type2/YbdK_subfam"/>
</dbReference>
<organism evidence="2 3">
    <name type="scientific">Glycomyces paridis</name>
    <dbReference type="NCBI Taxonomy" id="2126555"/>
    <lineage>
        <taxon>Bacteria</taxon>
        <taxon>Bacillati</taxon>
        <taxon>Actinomycetota</taxon>
        <taxon>Actinomycetes</taxon>
        <taxon>Glycomycetales</taxon>
        <taxon>Glycomycetaceae</taxon>
        <taxon>Glycomyces</taxon>
    </lineage>
</organism>
<keyword evidence="2" id="KW-0436">Ligase</keyword>
<comment type="caution">
    <text evidence="2">The sequence shown here is derived from an EMBL/GenBank/DDBJ whole genome shotgun (WGS) entry which is preliminary data.</text>
</comment>
<dbReference type="AlphaFoldDB" id="A0A4S8PCE9"/>
<dbReference type="OrthoDB" id="240589at2"/>
<evidence type="ECO:0000313" key="3">
    <source>
        <dbReference type="Proteomes" id="UP000305792"/>
    </source>
</evidence>
<keyword evidence="3" id="KW-1185">Reference proteome</keyword>
<evidence type="ECO:0000256" key="1">
    <source>
        <dbReference type="ARBA" id="ARBA00048819"/>
    </source>
</evidence>
<dbReference type="PANTHER" id="PTHR36510">
    <property type="entry name" value="GLUTAMATE--CYSTEINE LIGASE 2-RELATED"/>
    <property type="match status" value="1"/>
</dbReference>
<protein>
    <submittedName>
        <fullName evidence="2">Glutamate--cysteine ligase</fullName>
    </submittedName>
</protein>
<dbReference type="SUPFAM" id="SSF55931">
    <property type="entry name" value="Glutamine synthetase/guanido kinase"/>
    <property type="match status" value="1"/>
</dbReference>
<reference evidence="2 3" key="1">
    <citation type="journal article" date="2018" name="Int. J. Syst. Evol. Microbiol.">
        <title>Glycomyces paridis sp. nov., isolated from the medicinal plant Paris polyphylla.</title>
        <authorList>
            <person name="Fang X.M."/>
            <person name="Bai J.L."/>
            <person name="Su J."/>
            <person name="Zhao L.L."/>
            <person name="Liu H.Y."/>
            <person name="Ma B.P."/>
            <person name="Zhang Y.Q."/>
            <person name="Yu L.Y."/>
        </authorList>
    </citation>
    <scope>NUCLEOTIDE SEQUENCE [LARGE SCALE GENOMIC DNA]</scope>
    <source>
        <strain evidence="2 3">CPCC 204357</strain>
    </source>
</reference>
<dbReference type="InterPro" id="IPR016602">
    <property type="entry name" value="UCP012666"/>
</dbReference>
<dbReference type="GO" id="GO:0016879">
    <property type="term" value="F:ligase activity, forming carbon-nitrogen bonds"/>
    <property type="evidence" value="ECO:0007669"/>
    <property type="project" value="TreeGrafter"/>
</dbReference>
<proteinExistence type="predicted"/>
<dbReference type="PANTHER" id="PTHR36510:SF3">
    <property type="entry name" value="CONSERVED PROTEIN"/>
    <property type="match status" value="1"/>
</dbReference>
<dbReference type="InterPro" id="IPR006336">
    <property type="entry name" value="GCS2"/>
</dbReference>
<dbReference type="Pfam" id="PF04107">
    <property type="entry name" value="GCS2"/>
    <property type="match status" value="1"/>
</dbReference>
<accession>A0A4S8PCE9</accession>
<sequence length="498" mass="54789">MGDEVTGAALKHWDHPAYSARLQSGRAALAQLLTESRLDRDRPMTGLELELDLVEPGGDPAFANDAVLEHLRTDGEEDALYSAQHELGAFNIELNLPPRLLDGAGISWYESDLAAILAEVREAGDKAGVHICPIGTMPTLFTDHMGVEALSRAKRYRILNEEIMSQRGEDLRIDIEGAESVDYTSPTIAPESANTSVQFHLQVAPEDFARYWNAAQAVAGAQVATGANSPYLFGRQLWAETRVILFEQGTDTRRANQRAEGARPRAWFGERWVDSVLDLFDENYRHFAPLLPLCDEEDPAAVMAAGGVPGLTELRYHNGTVYRWNRPVYDVQGGRPHVRVENRVLAAGPTAVDICANMALFYGLVAHYANADEPLSARLEFAQAAANFRAAARHGIHADQVWPGRGLVPARRLVLDELLPAAAEGLAALGVGGRDADRYLGVVEARCRRGVNGATWQVARVQVAEHRQRMERRDALRAMVLDYAARSADGRPVHEWEV</sequence>
<name>A0A4S8PCE9_9ACTN</name>